<dbReference type="Pfam" id="PF09949">
    <property type="entry name" value="APP1_cat"/>
    <property type="match status" value="1"/>
</dbReference>
<dbReference type="InterPro" id="IPR052935">
    <property type="entry name" value="Mg2+_PAP"/>
</dbReference>
<dbReference type="AlphaFoldDB" id="A0A1H5SWF5"/>
<reference evidence="3" key="1">
    <citation type="submission" date="2016-10" db="EMBL/GenBank/DDBJ databases">
        <authorList>
            <person name="Varghese N."/>
            <person name="Submissions S."/>
        </authorList>
    </citation>
    <scope>NUCLEOTIDE SEQUENCE [LARGE SCALE GENOMIC DNA]</scope>
    <source>
        <strain evidence="3">DSM 17298</strain>
    </source>
</reference>
<dbReference type="PANTHER" id="PTHR28208">
    <property type="entry name" value="PHOSPHATIDATE PHOSPHATASE APP1"/>
    <property type="match status" value="1"/>
</dbReference>
<keyword evidence="3" id="KW-1185">Reference proteome</keyword>
<gene>
    <name evidence="2" type="ORF">SAMN03080598_00521</name>
</gene>
<evidence type="ECO:0000313" key="2">
    <source>
        <dbReference type="EMBL" id="SEF54117.1"/>
    </source>
</evidence>
<name>A0A1H5SWF5_9BACT</name>
<dbReference type="Proteomes" id="UP000236736">
    <property type="component" value="Unassembled WGS sequence"/>
</dbReference>
<dbReference type="OrthoDB" id="9789875at2"/>
<dbReference type="STRING" id="1120964.GCA_001313265_01002"/>
<protein>
    <submittedName>
        <fullName evidence="2">Phosphatidate phosphatase APP1</fullName>
    </submittedName>
</protein>
<dbReference type="RefSeq" id="WP_103923246.1">
    <property type="nucleotide sequence ID" value="NZ_FNVR01000002.1"/>
</dbReference>
<accession>A0A1H5SWF5</accession>
<dbReference type="PANTHER" id="PTHR28208:SF3">
    <property type="entry name" value="PHOSPHATIDATE PHOSPHATASE APP1"/>
    <property type="match status" value="1"/>
</dbReference>
<proteinExistence type="predicted"/>
<organism evidence="2 3">
    <name type="scientific">Algoriphagus boritolerans DSM 17298 = JCM 18970</name>
    <dbReference type="NCBI Taxonomy" id="1120964"/>
    <lineage>
        <taxon>Bacteria</taxon>
        <taxon>Pseudomonadati</taxon>
        <taxon>Bacteroidota</taxon>
        <taxon>Cytophagia</taxon>
        <taxon>Cytophagales</taxon>
        <taxon>Cyclobacteriaceae</taxon>
        <taxon>Algoriphagus</taxon>
    </lineage>
</organism>
<dbReference type="EMBL" id="FNVR01000002">
    <property type="protein sequence ID" value="SEF54117.1"/>
    <property type="molecule type" value="Genomic_DNA"/>
</dbReference>
<dbReference type="InterPro" id="IPR019236">
    <property type="entry name" value="APP1_cat"/>
</dbReference>
<feature type="domain" description="Phosphatidate phosphatase APP1 catalytic" evidence="1">
    <location>
        <begin position="162"/>
        <end position="317"/>
    </location>
</feature>
<sequence length="374" mass="42766">MPSSIFSRFRILPLLYFLKQQVSKVKLWVWVKVGFVKKVQIQPYAGYGNGKELYLAGRVLADRDIQASTPEDRFWRNFRKMRKRFLTIVFPGVDVEAEFGGKTIKVTTDEEGYFEIILSLEEIEWSQGWQPIRLRLLHDLLGRATEVVAIGEVYFPVANPDYGIISDIDDTILTTGAMRMWEMLKVTFTQNAHTRISFAGVSEFYDALRKGRDEIVSNPIFYVSSSPWNIYDFLMEFLDAHGIPKGPLMLRDIGLSRDQFIAGSHEVHKLKQINHILEVFQELSFILIGDSGQKDPQIYFEVVKTHPGRVLAVYIRDVSGSDLTDLIAEYLIQGVELILVKDTTAAAAHALSKGWILPSDTEKIKDQRVKDEKE</sequence>
<dbReference type="GO" id="GO:0008195">
    <property type="term" value="F:phosphatidate phosphatase activity"/>
    <property type="evidence" value="ECO:0007669"/>
    <property type="project" value="InterPro"/>
</dbReference>
<evidence type="ECO:0000313" key="3">
    <source>
        <dbReference type="Proteomes" id="UP000236736"/>
    </source>
</evidence>
<evidence type="ECO:0000259" key="1">
    <source>
        <dbReference type="Pfam" id="PF09949"/>
    </source>
</evidence>